<feature type="compositionally biased region" description="Low complexity" evidence="1">
    <location>
        <begin position="232"/>
        <end position="246"/>
    </location>
</feature>
<gene>
    <name evidence="2" type="ORF">FOL47_009506</name>
</gene>
<evidence type="ECO:0000256" key="1">
    <source>
        <dbReference type="SAM" id="MobiDB-lite"/>
    </source>
</evidence>
<feature type="compositionally biased region" description="Polar residues" evidence="1">
    <location>
        <begin position="58"/>
        <end position="69"/>
    </location>
</feature>
<proteinExistence type="predicted"/>
<dbReference type="AlphaFoldDB" id="A0A7J6L7Q6"/>
<feature type="non-terminal residue" evidence="2">
    <location>
        <position position="1"/>
    </location>
</feature>
<organism evidence="2 3">
    <name type="scientific">Perkinsus chesapeaki</name>
    <name type="common">Clam parasite</name>
    <name type="synonym">Perkinsus andrewsi</name>
    <dbReference type="NCBI Taxonomy" id="330153"/>
    <lineage>
        <taxon>Eukaryota</taxon>
        <taxon>Sar</taxon>
        <taxon>Alveolata</taxon>
        <taxon>Perkinsozoa</taxon>
        <taxon>Perkinsea</taxon>
        <taxon>Perkinsida</taxon>
        <taxon>Perkinsidae</taxon>
        <taxon>Perkinsus</taxon>
    </lineage>
</organism>
<sequence length="378" mass="41455">MTTAELKVLLEEIDGEMNGIEDLLLASSEERVVALAVSSTATTKGFSISKMIRPPQAEESNFSTSSGPSESPHPVGNVIREPSDEHNVVKEDAGMVTDPLPVITTHSRGVGESHIVTKDAYTLMTVRIADDHSVAPTLDLNREPIPTEGMLLQTLTSPLPRRQSRPSRGSFMERRLLVEDAHWELLMRSSDAARKSLRDRAVAANKGELQIGGRQFPPSLSEEFISGGRRQSNASNISWPNPSSSPGQVRRTSLPVPEPIVAPSLRRRSDPYGYSQYKALVFDDSKDDKSNVEHVSNYRGYPMLPRDAYLLWVSLGEASQETVSDDAEGFLDKATSVVVLSLDTLTRLSSALDFKTHYPTPLSRTKSIVGSVTKEQLS</sequence>
<accession>A0A7J6L7Q6</accession>
<protein>
    <submittedName>
        <fullName evidence="2">Uncharacterized protein</fullName>
    </submittedName>
</protein>
<dbReference type="EMBL" id="JAAPAO010000669">
    <property type="protein sequence ID" value="KAF4655238.1"/>
    <property type="molecule type" value="Genomic_DNA"/>
</dbReference>
<evidence type="ECO:0000313" key="3">
    <source>
        <dbReference type="Proteomes" id="UP000591131"/>
    </source>
</evidence>
<feature type="region of interest" description="Disordered" evidence="1">
    <location>
        <begin position="50"/>
        <end position="80"/>
    </location>
</feature>
<name>A0A7J6L7Q6_PERCH</name>
<evidence type="ECO:0000313" key="2">
    <source>
        <dbReference type="EMBL" id="KAF4655238.1"/>
    </source>
</evidence>
<comment type="caution">
    <text evidence="2">The sequence shown here is derived from an EMBL/GenBank/DDBJ whole genome shotgun (WGS) entry which is preliminary data.</text>
</comment>
<feature type="region of interest" description="Disordered" evidence="1">
    <location>
        <begin position="213"/>
        <end position="256"/>
    </location>
</feature>
<keyword evidence="3" id="KW-1185">Reference proteome</keyword>
<reference evidence="2 3" key="1">
    <citation type="submission" date="2020-04" db="EMBL/GenBank/DDBJ databases">
        <title>Perkinsus chesapeaki whole genome sequence.</title>
        <authorList>
            <person name="Bogema D.R."/>
        </authorList>
    </citation>
    <scope>NUCLEOTIDE SEQUENCE [LARGE SCALE GENOMIC DNA]</scope>
    <source>
        <strain evidence="2">ATCC PRA-425</strain>
    </source>
</reference>
<dbReference type="Proteomes" id="UP000591131">
    <property type="component" value="Unassembled WGS sequence"/>
</dbReference>